<keyword evidence="5" id="KW-1185">Reference proteome</keyword>
<accession>A0A0H2YP03</accession>
<dbReference type="EMBL" id="CP000246">
    <property type="protein sequence ID" value="ABG82548.1"/>
    <property type="molecule type" value="Genomic_DNA"/>
</dbReference>
<dbReference type="AlphaFoldDB" id="A0A0H2YP03"/>
<feature type="domain" description="Recombinase" evidence="3">
    <location>
        <begin position="156"/>
        <end position="312"/>
    </location>
</feature>
<dbReference type="SUPFAM" id="SSF53041">
    <property type="entry name" value="Resolvase-like"/>
    <property type="match status" value="1"/>
</dbReference>
<dbReference type="Pfam" id="PF07508">
    <property type="entry name" value="Recombinase"/>
    <property type="match status" value="1"/>
</dbReference>
<feature type="domain" description="Resolvase/invertase-type recombinase catalytic" evidence="2">
    <location>
        <begin position="3"/>
        <end position="148"/>
    </location>
</feature>
<feature type="coiled-coil region" evidence="1">
    <location>
        <begin position="416"/>
        <end position="473"/>
    </location>
</feature>
<dbReference type="PaxDb" id="195103-CPF_2606"/>
<dbReference type="InterPro" id="IPR038109">
    <property type="entry name" value="DNA_bind_recomb_sf"/>
</dbReference>
<dbReference type="GO" id="GO:0000150">
    <property type="term" value="F:DNA strand exchange activity"/>
    <property type="evidence" value="ECO:0007669"/>
    <property type="project" value="InterPro"/>
</dbReference>
<evidence type="ECO:0000313" key="5">
    <source>
        <dbReference type="Proteomes" id="UP000001823"/>
    </source>
</evidence>
<dbReference type="Gene3D" id="3.90.1750.20">
    <property type="entry name" value="Putative Large Serine Recombinase, Chain B, Domain 2"/>
    <property type="match status" value="1"/>
</dbReference>
<evidence type="ECO:0000259" key="3">
    <source>
        <dbReference type="PROSITE" id="PS51737"/>
    </source>
</evidence>
<dbReference type="InterPro" id="IPR011109">
    <property type="entry name" value="DNA_bind_recombinase_dom"/>
</dbReference>
<proteinExistence type="predicted"/>
<reference evidence="4 5" key="1">
    <citation type="journal article" date="2006" name="Genome Res.">
        <title>Skewed genomic variability in strains of the toxigenic bacterial pathogen, Clostridium perfringens.</title>
        <authorList>
            <person name="Myers G.S."/>
            <person name="Rasko D.A."/>
            <person name="Cheung J.K."/>
            <person name="Ravel J."/>
            <person name="Seshadri R."/>
            <person name="Deboy R.T."/>
            <person name="Ren Q."/>
            <person name="Varga J."/>
            <person name="Awad M.M."/>
            <person name="Brinkac L.M."/>
            <person name="Daugherty S.C."/>
            <person name="Haft D.H."/>
            <person name="Dodson R.J."/>
            <person name="Madupu R."/>
            <person name="Nelson W.C."/>
            <person name="Rosovitz M.J."/>
            <person name="Sullivan S.A."/>
            <person name="Khouri H."/>
            <person name="Dimitrov G.I."/>
            <person name="Watkins K.L."/>
            <person name="Mulligan S."/>
            <person name="Benton J."/>
            <person name="Radune D."/>
            <person name="Fisher D.J."/>
            <person name="Atkins H.S."/>
            <person name="Hiscox T."/>
            <person name="Jost B.H."/>
            <person name="Billington S.J."/>
            <person name="Songer J.G."/>
            <person name="McClane B.A."/>
            <person name="Titball R.W."/>
            <person name="Rood J.I."/>
            <person name="Melville S.B."/>
            <person name="Paulsen I.T."/>
        </authorList>
    </citation>
    <scope>NUCLEOTIDE SEQUENCE [LARGE SCALE GENOMIC DNA]</scope>
    <source>
        <strain evidence="5">ATCC 13124 / DSM 756 / JCM 1290 / NCIMB 6125 / NCTC 8237 / S 107 / Type A</strain>
    </source>
</reference>
<evidence type="ECO:0000259" key="2">
    <source>
        <dbReference type="PROSITE" id="PS51736"/>
    </source>
</evidence>
<dbReference type="InterPro" id="IPR050639">
    <property type="entry name" value="SSR_resolvase"/>
</dbReference>
<dbReference type="RefSeq" id="WP_011591119.1">
    <property type="nucleotide sequence ID" value="NC_008261.1"/>
</dbReference>
<keyword evidence="1" id="KW-0175">Coiled coil</keyword>
<dbReference type="InterPro" id="IPR025827">
    <property type="entry name" value="Zn_ribbon_recom_dom"/>
</dbReference>
<dbReference type="KEGG" id="cpf:CPF_2606"/>
<dbReference type="PROSITE" id="PS51736">
    <property type="entry name" value="RECOMBINASES_3"/>
    <property type="match status" value="1"/>
</dbReference>
<protein>
    <submittedName>
        <fullName evidence="4">Site-specific recombinase, resolvase family</fullName>
    </submittedName>
</protein>
<dbReference type="CDD" id="cd03768">
    <property type="entry name" value="SR_ResInv"/>
    <property type="match status" value="1"/>
</dbReference>
<dbReference type="STRING" id="195103.CPF_2606"/>
<dbReference type="HOGENOM" id="CLU_010686_18_14_9"/>
<sequence length="534" mass="60610">MKTAAIYARRSKVVETGDSIENQIQLCTNYLKNIGINNTLIYSDEGFSGKNTERPGFVRLMNDAKQKKFDTLVCYKVDRLSRNIGDFSNLINELEKNEISFISVIEQFDTRAAMGKAMMYICSVFSQLERETISQRVCDNMYSLATNGYWLGGEFPFGFSSSRKNFTDSSGKNRSYSELIPIEKEINLVKLIFNKYIELGSLSQVEKYLLQNNIKTRRGKDWSKASIKNIISNPVYVKANDKTIEYFKSQGIKTYGEPDDIHGILIYKKRKGKSGKIRNPDEWIYAVSTHEGIIDSDSWLEVQKIAEINKYKAPALGSSHKALLSGIIRCAQCGSSMRVSYGVPNKLTKKRKHYYMCTLKHNSGKVRCASKNVDGPEVDKLVINKLKELSLDKSYLVQRLKDYKESFATSSENILSKNIQNEISKNKEQIDNLVNNITLTEDPQLVQILLDKLTKLKSKSVELTNSLNKLNDELAKQDILINNCDNIIQKLKNLSALIDDLDVPQKRTLLSSVIDKVFVNGDTGAVKIKFKSFN</sequence>
<dbReference type="InterPro" id="IPR036162">
    <property type="entry name" value="Resolvase-like_N_sf"/>
</dbReference>
<name>A0A0H2YP03_CLOP1</name>
<dbReference type="Proteomes" id="UP000001823">
    <property type="component" value="Chromosome"/>
</dbReference>
<dbReference type="Pfam" id="PF13408">
    <property type="entry name" value="Zn_ribbon_recom"/>
    <property type="match status" value="1"/>
</dbReference>
<evidence type="ECO:0000256" key="1">
    <source>
        <dbReference type="SAM" id="Coils"/>
    </source>
</evidence>
<gene>
    <name evidence="4" type="ordered locus">CPF_2606</name>
</gene>
<dbReference type="SMART" id="SM00857">
    <property type="entry name" value="Resolvase"/>
    <property type="match status" value="1"/>
</dbReference>
<organism evidence="4 5">
    <name type="scientific">Clostridium perfringens (strain ATCC 13124 / DSM 756 / JCM 1290 / NCIMB 6125 / NCTC 8237 / Type A)</name>
    <dbReference type="NCBI Taxonomy" id="195103"/>
    <lineage>
        <taxon>Bacteria</taxon>
        <taxon>Bacillati</taxon>
        <taxon>Bacillota</taxon>
        <taxon>Clostridia</taxon>
        <taxon>Eubacteriales</taxon>
        <taxon>Clostridiaceae</taxon>
        <taxon>Clostridium</taxon>
    </lineage>
</organism>
<evidence type="ECO:0000313" key="4">
    <source>
        <dbReference type="EMBL" id="ABG82548.1"/>
    </source>
</evidence>
<dbReference type="PROSITE" id="PS51737">
    <property type="entry name" value="RECOMBINASE_DNA_BIND"/>
    <property type="match status" value="1"/>
</dbReference>
<dbReference type="GO" id="GO:0003677">
    <property type="term" value="F:DNA binding"/>
    <property type="evidence" value="ECO:0007669"/>
    <property type="project" value="InterPro"/>
</dbReference>
<dbReference type="PANTHER" id="PTHR30461">
    <property type="entry name" value="DNA-INVERTASE FROM LAMBDOID PROPHAGE"/>
    <property type="match status" value="1"/>
</dbReference>
<dbReference type="Gene3D" id="3.40.50.1390">
    <property type="entry name" value="Resolvase, N-terminal catalytic domain"/>
    <property type="match status" value="1"/>
</dbReference>
<dbReference type="PANTHER" id="PTHR30461:SF23">
    <property type="entry name" value="DNA RECOMBINASE-RELATED"/>
    <property type="match status" value="1"/>
</dbReference>
<dbReference type="eggNOG" id="COG1961">
    <property type="taxonomic scope" value="Bacteria"/>
</dbReference>
<dbReference type="Pfam" id="PF00239">
    <property type="entry name" value="Resolvase"/>
    <property type="match status" value="1"/>
</dbReference>
<dbReference type="InterPro" id="IPR006119">
    <property type="entry name" value="Resolv_N"/>
</dbReference>